<gene>
    <name evidence="8" type="ORF">SVIM_LOCUS461447</name>
</gene>
<dbReference type="InterPro" id="IPR002401">
    <property type="entry name" value="Cyt_P450_E_grp-I"/>
</dbReference>
<dbReference type="InterPro" id="IPR032675">
    <property type="entry name" value="LRR_dom_sf"/>
</dbReference>
<dbReference type="GO" id="GO:0020037">
    <property type="term" value="F:heme binding"/>
    <property type="evidence" value="ECO:0007669"/>
    <property type="project" value="InterPro"/>
</dbReference>
<dbReference type="GO" id="GO:0016705">
    <property type="term" value="F:oxidoreductase activity, acting on paired donors, with incorporation or reduction of molecular oxygen"/>
    <property type="evidence" value="ECO:0007669"/>
    <property type="project" value="InterPro"/>
</dbReference>
<dbReference type="InterPro" id="IPR050651">
    <property type="entry name" value="Plant_Cytochrome_P450_Monoox"/>
</dbReference>
<evidence type="ECO:0000256" key="6">
    <source>
        <dbReference type="PIRSR" id="PIRSR602401-1"/>
    </source>
</evidence>
<evidence type="ECO:0000256" key="1">
    <source>
        <dbReference type="ARBA" id="ARBA00022617"/>
    </source>
</evidence>
<dbReference type="AlphaFoldDB" id="A0A6N2N474"/>
<keyword evidence="3 7" id="KW-0560">Oxidoreductase</keyword>
<evidence type="ECO:0000256" key="3">
    <source>
        <dbReference type="ARBA" id="ARBA00023002"/>
    </source>
</evidence>
<dbReference type="Gene3D" id="1.10.630.10">
    <property type="entry name" value="Cytochrome P450"/>
    <property type="match status" value="1"/>
</dbReference>
<keyword evidence="2 6" id="KW-0479">Metal-binding</keyword>
<dbReference type="Gene3D" id="3.80.10.10">
    <property type="entry name" value="Ribonuclease Inhibitor"/>
    <property type="match status" value="4"/>
</dbReference>
<dbReference type="GO" id="GO:0004497">
    <property type="term" value="F:monooxygenase activity"/>
    <property type="evidence" value="ECO:0007669"/>
    <property type="project" value="UniProtKB-KW"/>
</dbReference>
<dbReference type="PROSITE" id="PS00086">
    <property type="entry name" value="CYTOCHROME_P450"/>
    <property type="match status" value="1"/>
</dbReference>
<proteinExistence type="inferred from homology"/>
<dbReference type="SUPFAM" id="SSF48264">
    <property type="entry name" value="Cytochrome P450"/>
    <property type="match status" value="1"/>
</dbReference>
<dbReference type="InterPro" id="IPR017972">
    <property type="entry name" value="Cyt_P450_CS"/>
</dbReference>
<feature type="binding site" description="axial binding residue" evidence="6">
    <location>
        <position position="562"/>
    </location>
    <ligand>
        <name>heme</name>
        <dbReference type="ChEBI" id="CHEBI:30413"/>
    </ligand>
    <ligandPart>
        <name>Fe</name>
        <dbReference type="ChEBI" id="CHEBI:18248"/>
    </ligandPart>
</feature>
<evidence type="ECO:0008006" key="9">
    <source>
        <dbReference type="Google" id="ProtNLM"/>
    </source>
</evidence>
<protein>
    <recommendedName>
        <fullName evidence="9">COI1 F-box domain-containing protein</fullName>
    </recommendedName>
</protein>
<evidence type="ECO:0000256" key="5">
    <source>
        <dbReference type="ARBA" id="ARBA00023033"/>
    </source>
</evidence>
<dbReference type="SMART" id="SM00367">
    <property type="entry name" value="LRR_CC"/>
    <property type="match status" value="5"/>
</dbReference>
<evidence type="ECO:0000313" key="8">
    <source>
        <dbReference type="EMBL" id="VFU61622.1"/>
    </source>
</evidence>
<name>A0A6N2N474_SALVM</name>
<dbReference type="InterPro" id="IPR001128">
    <property type="entry name" value="Cyt_P450"/>
</dbReference>
<dbReference type="GO" id="GO:0005506">
    <property type="term" value="F:iron ion binding"/>
    <property type="evidence" value="ECO:0007669"/>
    <property type="project" value="InterPro"/>
</dbReference>
<dbReference type="PRINTS" id="PR00463">
    <property type="entry name" value="EP450I"/>
</dbReference>
<evidence type="ECO:0000256" key="4">
    <source>
        <dbReference type="ARBA" id="ARBA00023004"/>
    </source>
</evidence>
<keyword evidence="1 6" id="KW-0349">Heme</keyword>
<dbReference type="SUPFAM" id="SSF52047">
    <property type="entry name" value="RNI-like"/>
    <property type="match status" value="1"/>
</dbReference>
<keyword evidence="5 7" id="KW-0503">Monooxygenase</keyword>
<dbReference type="InterPro" id="IPR036396">
    <property type="entry name" value="Cyt_P450_sf"/>
</dbReference>
<accession>A0A6N2N474</accession>
<sequence length="625" mass="68923">MGPLDLGEAHESTVVHLRETPCRGPVHPRISRGPAALEPEEIIFTIIDYLNDDPFSKKSFSLTCKALYSIESHHRKTLKPLRAELLSRTLHRYPHIEHLDLTLCPRIEDIMLNVVSLACKDALCSINLSRSRFFTNIGLSSLVSSCFNLVEIDLSNGVELNDLAAAAIAEAKNLEKLWLSRCKLITDMGIGCVVVGCRKLRLICLKWCLKLLALKCKEFRSLDLSYLQITEKCLPSILQLQHLEDLVLEGCLGIDDNASLLSNRVASHSSHVGLSSLINGAENLRELTLAYGPAITEDLAKCLHTFSGLRSVKFDGCLVKCSGVRAIGRWPRSLKELSFSKCSGVEDDSLSFLVRAHKELTKLDITCCRKITYDSVDSITSSCRSLTSVRMESCSLNPCRSNSTTSLTLFGTNDCSNVYQMMFIAGTETTANTLEWAMALLLNHPKVMLKVKAEIDEHVGHGRLLNESDTAKLPYLGCVITETLRLYPPAPLLLPHLSSEACTAGGFDIPQGTMLVVNAWTMHRDPKLWEEPDEFKPERFLGGSGEREGFKYIPFGTGRRVCPGAGMGLQIVSLALGALIQCFEWDTIGAVEDMSQGSGITLFKAKPLEASCSPRRDLIALLSHL</sequence>
<dbReference type="PANTHER" id="PTHR47947">
    <property type="entry name" value="CYTOCHROME P450 82C3-RELATED"/>
    <property type="match status" value="1"/>
</dbReference>
<organism evidence="8">
    <name type="scientific">Salix viminalis</name>
    <name type="common">Common osier</name>
    <name type="synonym">Basket willow</name>
    <dbReference type="NCBI Taxonomy" id="40686"/>
    <lineage>
        <taxon>Eukaryota</taxon>
        <taxon>Viridiplantae</taxon>
        <taxon>Streptophyta</taxon>
        <taxon>Embryophyta</taxon>
        <taxon>Tracheophyta</taxon>
        <taxon>Spermatophyta</taxon>
        <taxon>Magnoliopsida</taxon>
        <taxon>eudicotyledons</taxon>
        <taxon>Gunneridae</taxon>
        <taxon>Pentapetalae</taxon>
        <taxon>rosids</taxon>
        <taxon>fabids</taxon>
        <taxon>Malpighiales</taxon>
        <taxon>Salicaceae</taxon>
        <taxon>Saliceae</taxon>
        <taxon>Salix</taxon>
    </lineage>
</organism>
<keyword evidence="4 6" id="KW-0408">Iron</keyword>
<dbReference type="PRINTS" id="PR00385">
    <property type="entry name" value="P450"/>
</dbReference>
<evidence type="ECO:0000256" key="2">
    <source>
        <dbReference type="ARBA" id="ARBA00022723"/>
    </source>
</evidence>
<dbReference type="InterPro" id="IPR006553">
    <property type="entry name" value="Leu-rich_rpt_Cys-con_subtyp"/>
</dbReference>
<dbReference type="PANTHER" id="PTHR47947:SF13">
    <property type="entry name" value="CYTOCHROME P450, FAMILY 81, SUBFAMILY K, POLYPEPTIDE 1-RELATED"/>
    <property type="match status" value="1"/>
</dbReference>
<reference evidence="8" key="1">
    <citation type="submission" date="2019-03" db="EMBL/GenBank/DDBJ databases">
        <authorList>
            <person name="Mank J."/>
            <person name="Almeida P."/>
        </authorList>
    </citation>
    <scope>NUCLEOTIDE SEQUENCE</scope>
    <source>
        <strain evidence="8">78183</strain>
    </source>
</reference>
<dbReference type="Pfam" id="PF00067">
    <property type="entry name" value="p450"/>
    <property type="match status" value="1"/>
</dbReference>
<comment type="cofactor">
    <cofactor evidence="6">
        <name>heme</name>
        <dbReference type="ChEBI" id="CHEBI:30413"/>
    </cofactor>
</comment>
<dbReference type="EMBL" id="CAADRP010002128">
    <property type="protein sequence ID" value="VFU61622.1"/>
    <property type="molecule type" value="Genomic_DNA"/>
</dbReference>
<comment type="similarity">
    <text evidence="7">Belongs to the cytochrome P450 family.</text>
</comment>
<evidence type="ECO:0000256" key="7">
    <source>
        <dbReference type="RuleBase" id="RU000461"/>
    </source>
</evidence>